<reference evidence="2 3" key="1">
    <citation type="submission" date="2017-11" db="EMBL/GenBank/DDBJ databases">
        <title>De novo assembly and phasing of dikaryotic genomes from two isolates of Puccinia coronata f. sp. avenae, the causal agent of oat crown rust.</title>
        <authorList>
            <person name="Miller M.E."/>
            <person name="Zhang Y."/>
            <person name="Omidvar V."/>
            <person name="Sperschneider J."/>
            <person name="Schwessinger B."/>
            <person name="Raley C."/>
            <person name="Palmer J.M."/>
            <person name="Garnica D."/>
            <person name="Upadhyaya N."/>
            <person name="Rathjen J."/>
            <person name="Taylor J.M."/>
            <person name="Park R.F."/>
            <person name="Dodds P.N."/>
            <person name="Hirsch C.D."/>
            <person name="Kianian S.F."/>
            <person name="Figueroa M."/>
        </authorList>
    </citation>
    <scope>NUCLEOTIDE SEQUENCE [LARGE SCALE GENOMIC DNA]</scope>
    <source>
        <strain evidence="2">12SD80</strain>
    </source>
</reference>
<dbReference type="PANTHER" id="PTHR33069">
    <property type="entry name" value="CHROMOSOME 7, WHOLE GENOME SHOTGUN SEQUENCE-RELATED"/>
    <property type="match status" value="1"/>
</dbReference>
<evidence type="ECO:0000256" key="1">
    <source>
        <dbReference type="SAM" id="MobiDB-lite"/>
    </source>
</evidence>
<dbReference type="PANTHER" id="PTHR33069:SF3">
    <property type="entry name" value="DYNEIN HEAVY CHAIN TAIL DOMAIN-CONTAINING PROTEIN"/>
    <property type="match status" value="1"/>
</dbReference>
<feature type="compositionally biased region" description="Polar residues" evidence="1">
    <location>
        <begin position="1"/>
        <end position="19"/>
    </location>
</feature>
<feature type="region of interest" description="Disordered" evidence="1">
    <location>
        <begin position="1"/>
        <end position="21"/>
    </location>
</feature>
<sequence length="433" mass="49415">MSESANNSPTATLSGSTEPTDVVPELIRERRGSIIQNFQNLRDKSQQYVPGNPIYPIVPVDTDREKWNEALSRLRLQFLPPLRHQIDTLIRLLHPSELQDDVDGSRLALIIDIQAELDQSLHEILTIATGIKDKPVSSPTRADDQDLQEFKEFTRQGLSSALKFLIHQVNSIFEQSSHVIKELTKPSTSTIESHQHLQSSLRFAILRRASVAATSIDRVIQWITADEFALIQVHWGSGSCDPYNEFLTDLPKLIYRAIHHLEPNYFNDGYTKYLKNEHALPLAHALTPLMKLSRLFFKKLVKDGLNQTPSKPYTDMNSYQLQTIGDSVGFIMLYLFHIMKSIAEYGTEYRHDEENLNPELIEGVIKKIIRRFDSNILLIITYIIPLISDSPSEPNQFQTYLVEWNSLFLIAAQRCIFATQYYNAASQAAGPHE</sequence>
<evidence type="ECO:0000313" key="2">
    <source>
        <dbReference type="EMBL" id="PLW21030.1"/>
    </source>
</evidence>
<proteinExistence type="predicted"/>
<gene>
    <name evidence="2" type="ORF">PCASD_15085</name>
</gene>
<accession>A0A2N5T6D6</accession>
<evidence type="ECO:0000313" key="3">
    <source>
        <dbReference type="Proteomes" id="UP000235392"/>
    </source>
</evidence>
<dbReference type="Proteomes" id="UP000235392">
    <property type="component" value="Unassembled WGS sequence"/>
</dbReference>
<dbReference type="AlphaFoldDB" id="A0A2N5T6D6"/>
<name>A0A2N5T6D6_9BASI</name>
<protein>
    <submittedName>
        <fullName evidence="2">Uncharacterized protein</fullName>
    </submittedName>
</protein>
<comment type="caution">
    <text evidence="2">The sequence shown here is derived from an EMBL/GenBank/DDBJ whole genome shotgun (WGS) entry which is preliminary data.</text>
</comment>
<dbReference type="EMBL" id="PGCI01000690">
    <property type="protein sequence ID" value="PLW21030.1"/>
    <property type="molecule type" value="Genomic_DNA"/>
</dbReference>
<organism evidence="2 3">
    <name type="scientific">Puccinia coronata f. sp. avenae</name>
    <dbReference type="NCBI Taxonomy" id="200324"/>
    <lineage>
        <taxon>Eukaryota</taxon>
        <taxon>Fungi</taxon>
        <taxon>Dikarya</taxon>
        <taxon>Basidiomycota</taxon>
        <taxon>Pucciniomycotina</taxon>
        <taxon>Pucciniomycetes</taxon>
        <taxon>Pucciniales</taxon>
        <taxon>Pucciniaceae</taxon>
        <taxon>Puccinia</taxon>
    </lineage>
</organism>